<proteinExistence type="inferred from homology"/>
<reference evidence="2 3" key="1">
    <citation type="submission" date="2023-01" db="EMBL/GenBank/DDBJ databases">
        <authorList>
            <person name="Lee S.H."/>
            <person name="Jung H.S."/>
            <person name="Yun J.U."/>
        </authorList>
    </citation>
    <scope>NUCLEOTIDE SEQUENCE [LARGE SCALE GENOMIC DNA]</scope>
    <source>
        <strain evidence="2 3">CBA3646</strain>
    </source>
</reference>
<accession>A0ABY7QUQ9</accession>
<dbReference type="CDD" id="cd08025">
    <property type="entry name" value="RNR_PFL_like_DUF711"/>
    <property type="match status" value="1"/>
</dbReference>
<evidence type="ECO:0000313" key="2">
    <source>
        <dbReference type="EMBL" id="WBW50527.1"/>
    </source>
</evidence>
<organism evidence="2 3">
    <name type="scientific">Peptoniphilus equinus</name>
    <dbReference type="NCBI Taxonomy" id="3016343"/>
    <lineage>
        <taxon>Bacteria</taxon>
        <taxon>Bacillati</taxon>
        <taxon>Bacillota</taxon>
        <taxon>Tissierellia</taxon>
        <taxon>Tissierellales</taxon>
        <taxon>Peptoniphilaceae</taxon>
        <taxon>Peptoniphilus</taxon>
    </lineage>
</organism>
<comment type="similarity">
    <text evidence="1">Belongs to the UPF0210 family.</text>
</comment>
<dbReference type="SUPFAM" id="SSF51998">
    <property type="entry name" value="PFL-like glycyl radical enzymes"/>
    <property type="match status" value="1"/>
</dbReference>
<protein>
    <recommendedName>
        <fullName evidence="1">UPF0210 protein O6R05_02990</fullName>
    </recommendedName>
</protein>
<dbReference type="PANTHER" id="PTHR37560:SF1">
    <property type="entry name" value="UPF0210 PROTEIN MJ1665"/>
    <property type="match status" value="1"/>
</dbReference>
<keyword evidence="3" id="KW-1185">Reference proteome</keyword>
<dbReference type="Gene3D" id="3.20.70.20">
    <property type="match status" value="1"/>
</dbReference>
<dbReference type="EMBL" id="CP115667">
    <property type="protein sequence ID" value="WBW50527.1"/>
    <property type="molecule type" value="Genomic_DNA"/>
</dbReference>
<name>A0ABY7QUQ9_9FIRM</name>
<evidence type="ECO:0000313" key="3">
    <source>
        <dbReference type="Proteomes" id="UP001210339"/>
    </source>
</evidence>
<gene>
    <name evidence="2" type="ORF">O6R05_02990</name>
</gene>
<sequence>MDQRNILETIKMLEDEHLDIRTVTMGISLLDCIDSDSKRACDKIYEKMMRETEGFLDATARMERLYGVPIINNRISVTPIALIAAASELNDYTPYAQVLDRVAHEVGVDFIGGFSALVQKGMGPGDEKLIRSIPHALSVTDYVCSSVNVATTKAGLNLDAIALLGRTIRELAEATKDQDSIGCAKFVAFANAVEDNPFMAGAFHGISEADTCINVGVSGPGVVKVALEKQKGAPIDVVYETIKKTAFKITRMGELIGREVAKDLGKTFGIMDLSLAPTPAIGDSVARILEEIGIETVGGHGTTAALALLNDAVKKGGLMASSSVGGLSGAFIPVSEDEGMIKAAASGHLTFDKLEAMTCVCSVGLDMIAIPGDTPAETIAAIIADEAAIGVINQKTTAVRVVPVIGKSVGDRAEFGGLLGYAPIMDIGSTSAKDFIHRGGHIPAPVHSFKN</sequence>
<dbReference type="Pfam" id="PF05167">
    <property type="entry name" value="DUF711"/>
    <property type="match status" value="1"/>
</dbReference>
<dbReference type="PANTHER" id="PTHR37560">
    <property type="entry name" value="UPF0210 PROTEIN SPR0218"/>
    <property type="match status" value="1"/>
</dbReference>
<dbReference type="Proteomes" id="UP001210339">
    <property type="component" value="Chromosome"/>
</dbReference>
<dbReference type="NCBIfam" id="NF003700">
    <property type="entry name" value="PRK05313.1"/>
    <property type="match status" value="1"/>
</dbReference>
<evidence type="ECO:0000256" key="1">
    <source>
        <dbReference type="HAMAP-Rule" id="MF_01221"/>
    </source>
</evidence>
<dbReference type="RefSeq" id="WP_271192059.1">
    <property type="nucleotide sequence ID" value="NZ_CP115667.1"/>
</dbReference>
<comment type="subunit">
    <text evidence="1">Homodimer.</text>
</comment>
<dbReference type="InterPro" id="IPR007841">
    <property type="entry name" value="UPF0210"/>
</dbReference>
<dbReference type="HAMAP" id="MF_01221">
    <property type="entry name" value="UPF0210"/>
    <property type="match status" value="1"/>
</dbReference>